<gene>
    <name evidence="1" type="ORF">PAXRUDRAFT_771159</name>
</gene>
<dbReference type="HOGENOM" id="CLU_2229567_0_0_1"/>
<evidence type="ECO:0000313" key="2">
    <source>
        <dbReference type="Proteomes" id="UP000054538"/>
    </source>
</evidence>
<evidence type="ECO:0000313" key="1">
    <source>
        <dbReference type="EMBL" id="KIL00227.1"/>
    </source>
</evidence>
<name>A0A0D0E5W3_9AGAM</name>
<organism evidence="1 2">
    <name type="scientific">Paxillus rubicundulus Ve08.2h10</name>
    <dbReference type="NCBI Taxonomy" id="930991"/>
    <lineage>
        <taxon>Eukaryota</taxon>
        <taxon>Fungi</taxon>
        <taxon>Dikarya</taxon>
        <taxon>Basidiomycota</taxon>
        <taxon>Agaricomycotina</taxon>
        <taxon>Agaricomycetes</taxon>
        <taxon>Agaricomycetidae</taxon>
        <taxon>Boletales</taxon>
        <taxon>Paxilineae</taxon>
        <taxon>Paxillaceae</taxon>
        <taxon>Paxillus</taxon>
    </lineage>
</organism>
<sequence>MESKLVMKVPMQYNRLSVVLGLNLPIRARPPKHGGCLVLLDQNFNLLMEMAHPLFKLVDDSWKLKRFAMQAYPAWHTIHLDEDCWLLLKGKKAVKMEVNENAVSGQ</sequence>
<feature type="non-terminal residue" evidence="1">
    <location>
        <position position="106"/>
    </location>
</feature>
<proteinExistence type="predicted"/>
<dbReference type="AlphaFoldDB" id="A0A0D0E5W3"/>
<keyword evidence="2" id="KW-1185">Reference proteome</keyword>
<reference evidence="2" key="2">
    <citation type="submission" date="2015-01" db="EMBL/GenBank/DDBJ databases">
        <title>Evolutionary Origins and Diversification of the Mycorrhizal Mutualists.</title>
        <authorList>
            <consortium name="DOE Joint Genome Institute"/>
            <consortium name="Mycorrhizal Genomics Consortium"/>
            <person name="Kohler A."/>
            <person name="Kuo A."/>
            <person name="Nagy L.G."/>
            <person name="Floudas D."/>
            <person name="Copeland A."/>
            <person name="Barry K.W."/>
            <person name="Cichocki N."/>
            <person name="Veneault-Fourrey C."/>
            <person name="LaButti K."/>
            <person name="Lindquist E.A."/>
            <person name="Lipzen A."/>
            <person name="Lundell T."/>
            <person name="Morin E."/>
            <person name="Murat C."/>
            <person name="Riley R."/>
            <person name="Ohm R."/>
            <person name="Sun H."/>
            <person name="Tunlid A."/>
            <person name="Henrissat B."/>
            <person name="Grigoriev I.V."/>
            <person name="Hibbett D.S."/>
            <person name="Martin F."/>
        </authorList>
    </citation>
    <scope>NUCLEOTIDE SEQUENCE [LARGE SCALE GENOMIC DNA]</scope>
    <source>
        <strain evidence="2">Ve08.2h10</strain>
    </source>
</reference>
<protein>
    <submittedName>
        <fullName evidence="1">Uncharacterized protein</fullName>
    </submittedName>
</protein>
<dbReference type="InParanoid" id="A0A0D0E5W3"/>
<accession>A0A0D0E5W3</accession>
<dbReference type="Proteomes" id="UP000054538">
    <property type="component" value="Unassembled WGS sequence"/>
</dbReference>
<dbReference type="EMBL" id="KN824838">
    <property type="protein sequence ID" value="KIL00227.1"/>
    <property type="molecule type" value="Genomic_DNA"/>
</dbReference>
<reference evidence="1 2" key="1">
    <citation type="submission" date="2014-04" db="EMBL/GenBank/DDBJ databases">
        <authorList>
            <consortium name="DOE Joint Genome Institute"/>
            <person name="Kuo A."/>
            <person name="Kohler A."/>
            <person name="Jargeat P."/>
            <person name="Nagy L.G."/>
            <person name="Floudas D."/>
            <person name="Copeland A."/>
            <person name="Barry K.W."/>
            <person name="Cichocki N."/>
            <person name="Veneault-Fourrey C."/>
            <person name="LaButti K."/>
            <person name="Lindquist E.A."/>
            <person name="Lipzen A."/>
            <person name="Lundell T."/>
            <person name="Morin E."/>
            <person name="Murat C."/>
            <person name="Sun H."/>
            <person name="Tunlid A."/>
            <person name="Henrissat B."/>
            <person name="Grigoriev I.V."/>
            <person name="Hibbett D.S."/>
            <person name="Martin F."/>
            <person name="Nordberg H.P."/>
            <person name="Cantor M.N."/>
            <person name="Hua S.X."/>
        </authorList>
    </citation>
    <scope>NUCLEOTIDE SEQUENCE [LARGE SCALE GENOMIC DNA]</scope>
    <source>
        <strain evidence="1 2">Ve08.2h10</strain>
    </source>
</reference>